<dbReference type="AlphaFoldDB" id="A0A921E7M2"/>
<organism evidence="1 2">
    <name type="scientific">Candidatus Amulumruptor caecigallinarius</name>
    <dbReference type="NCBI Taxonomy" id="2109911"/>
    <lineage>
        <taxon>Bacteria</taxon>
        <taxon>Pseudomonadati</taxon>
        <taxon>Bacteroidota</taxon>
        <taxon>Bacteroidia</taxon>
        <taxon>Bacteroidales</taxon>
        <taxon>Muribaculaceae</taxon>
        <taxon>Candidatus Amulumruptor</taxon>
    </lineage>
</organism>
<protein>
    <submittedName>
        <fullName evidence="1">Uncharacterized protein</fullName>
    </submittedName>
</protein>
<reference evidence="1" key="2">
    <citation type="submission" date="2021-09" db="EMBL/GenBank/DDBJ databases">
        <authorList>
            <person name="Gilroy R."/>
        </authorList>
    </citation>
    <scope>NUCLEOTIDE SEQUENCE</scope>
    <source>
        <strain evidence="1">4100</strain>
    </source>
</reference>
<gene>
    <name evidence="1" type="ORF">K8V47_01600</name>
</gene>
<proteinExistence type="predicted"/>
<comment type="caution">
    <text evidence="1">The sequence shown here is derived from an EMBL/GenBank/DDBJ whole genome shotgun (WGS) entry which is preliminary data.</text>
</comment>
<reference evidence="1" key="1">
    <citation type="journal article" date="2021" name="PeerJ">
        <title>Extensive microbial diversity within the chicken gut microbiome revealed by metagenomics and culture.</title>
        <authorList>
            <person name="Gilroy R."/>
            <person name="Ravi A."/>
            <person name="Getino M."/>
            <person name="Pursley I."/>
            <person name="Horton D.L."/>
            <person name="Alikhan N.F."/>
            <person name="Baker D."/>
            <person name="Gharbi K."/>
            <person name="Hall N."/>
            <person name="Watson M."/>
            <person name="Adriaenssens E.M."/>
            <person name="Foster-Nyarko E."/>
            <person name="Jarju S."/>
            <person name="Secka A."/>
            <person name="Antonio M."/>
            <person name="Oren A."/>
            <person name="Chaudhuri R.R."/>
            <person name="La Ragione R."/>
            <person name="Hildebrand F."/>
            <person name="Pallen M.J."/>
        </authorList>
    </citation>
    <scope>NUCLEOTIDE SEQUENCE</scope>
    <source>
        <strain evidence="1">4100</strain>
    </source>
</reference>
<accession>A0A921E7M2</accession>
<sequence>MDNSIDIPPVLYADEAVLYIANRHGMTSEEFLHSFVGQEAVIGRPQDINVASPVVYEDNEIEILRDLLTMYSSESI</sequence>
<name>A0A921E7M2_9BACT</name>
<evidence type="ECO:0000313" key="2">
    <source>
        <dbReference type="Proteomes" id="UP000711407"/>
    </source>
</evidence>
<evidence type="ECO:0000313" key="1">
    <source>
        <dbReference type="EMBL" id="HJE38448.1"/>
    </source>
</evidence>
<dbReference type="EMBL" id="DYXT01000014">
    <property type="protein sequence ID" value="HJE38448.1"/>
    <property type="molecule type" value="Genomic_DNA"/>
</dbReference>
<dbReference type="Proteomes" id="UP000711407">
    <property type="component" value="Unassembled WGS sequence"/>
</dbReference>